<keyword evidence="1" id="KW-0732">Signal</keyword>
<feature type="domain" description="DUF11" evidence="2">
    <location>
        <begin position="55"/>
        <end position="140"/>
    </location>
</feature>
<evidence type="ECO:0000313" key="3">
    <source>
        <dbReference type="EMBL" id="MFF3667409.1"/>
    </source>
</evidence>
<evidence type="ECO:0000259" key="2">
    <source>
        <dbReference type="Pfam" id="PF01345"/>
    </source>
</evidence>
<keyword evidence="4" id="KW-1185">Reference proteome</keyword>
<evidence type="ECO:0000313" key="4">
    <source>
        <dbReference type="Proteomes" id="UP001602013"/>
    </source>
</evidence>
<reference evidence="3 4" key="1">
    <citation type="submission" date="2024-10" db="EMBL/GenBank/DDBJ databases">
        <title>The Natural Products Discovery Center: Release of the First 8490 Sequenced Strains for Exploring Actinobacteria Biosynthetic Diversity.</title>
        <authorList>
            <person name="Kalkreuter E."/>
            <person name="Kautsar S.A."/>
            <person name="Yang D."/>
            <person name="Bader C.D."/>
            <person name="Teijaro C.N."/>
            <person name="Fluegel L."/>
            <person name="Davis C.M."/>
            <person name="Simpson J.R."/>
            <person name="Lauterbach L."/>
            <person name="Steele A.D."/>
            <person name="Gui C."/>
            <person name="Meng S."/>
            <person name="Li G."/>
            <person name="Viehrig K."/>
            <person name="Ye F."/>
            <person name="Su P."/>
            <person name="Kiefer A.F."/>
            <person name="Nichols A."/>
            <person name="Cepeda A.J."/>
            <person name="Yan W."/>
            <person name="Fan B."/>
            <person name="Jiang Y."/>
            <person name="Adhikari A."/>
            <person name="Zheng C.-J."/>
            <person name="Schuster L."/>
            <person name="Cowan T.M."/>
            <person name="Smanski M.J."/>
            <person name="Chevrette M.G."/>
            <person name="De Carvalho L.P.S."/>
            <person name="Shen B."/>
        </authorList>
    </citation>
    <scope>NUCLEOTIDE SEQUENCE [LARGE SCALE GENOMIC DNA]</scope>
    <source>
        <strain evidence="3 4">NPDC002173</strain>
    </source>
</reference>
<dbReference type="Proteomes" id="UP001602013">
    <property type="component" value="Unassembled WGS sequence"/>
</dbReference>
<gene>
    <name evidence="3" type="ORF">ACFYXI_17570</name>
</gene>
<accession>A0ABW6STV6</accession>
<dbReference type="RefSeq" id="WP_387412352.1">
    <property type="nucleotide sequence ID" value="NZ_CP191998.1"/>
</dbReference>
<dbReference type="Pfam" id="PF01345">
    <property type="entry name" value="DUF11"/>
    <property type="match status" value="1"/>
</dbReference>
<proteinExistence type="predicted"/>
<organism evidence="3 4">
    <name type="scientific">Microtetraspora malaysiensis</name>
    <dbReference type="NCBI Taxonomy" id="161358"/>
    <lineage>
        <taxon>Bacteria</taxon>
        <taxon>Bacillati</taxon>
        <taxon>Actinomycetota</taxon>
        <taxon>Actinomycetes</taxon>
        <taxon>Streptosporangiales</taxon>
        <taxon>Streptosporangiaceae</taxon>
        <taxon>Microtetraspora</taxon>
    </lineage>
</organism>
<feature type="chain" id="PRO_5046166390" description="DUF11 domain-containing protein" evidence="1">
    <location>
        <begin position="33"/>
        <end position="188"/>
    </location>
</feature>
<sequence length="188" mass="20458">MRQPIAKIAMLALVAPLAGTTLLATAPAGATAATTAATTTASDPFSVFKISNVKYTKKAKPGGLVKYTFTATNTGPYDADYYWIGGTLPKGVDTKKKLYWNGPKGTECDWEGSEFWCWTPHVLEVDESDWLSIQFRLKKTARGAQVGAVGAINFDVPHGAEDLDKKRLKELGIKGWIYTKKVKTAVVR</sequence>
<name>A0ABW6STV6_9ACTN</name>
<evidence type="ECO:0000256" key="1">
    <source>
        <dbReference type="SAM" id="SignalP"/>
    </source>
</evidence>
<comment type="caution">
    <text evidence="3">The sequence shown here is derived from an EMBL/GenBank/DDBJ whole genome shotgun (WGS) entry which is preliminary data.</text>
</comment>
<protein>
    <recommendedName>
        <fullName evidence="2">DUF11 domain-containing protein</fullName>
    </recommendedName>
</protein>
<dbReference type="InterPro" id="IPR001434">
    <property type="entry name" value="OmcB-like_DUF11"/>
</dbReference>
<feature type="signal peptide" evidence="1">
    <location>
        <begin position="1"/>
        <end position="32"/>
    </location>
</feature>
<dbReference type="EMBL" id="JBIASD010000010">
    <property type="protein sequence ID" value="MFF3667409.1"/>
    <property type="molecule type" value="Genomic_DNA"/>
</dbReference>